<keyword evidence="2 11" id="KW-0436">Ligase</keyword>
<evidence type="ECO:0000256" key="2">
    <source>
        <dbReference type="ARBA" id="ARBA00022598"/>
    </source>
</evidence>
<dbReference type="Gene3D" id="3.40.50.620">
    <property type="entry name" value="HUPs"/>
    <property type="match status" value="1"/>
</dbReference>
<dbReference type="RefSeq" id="WP_013164544.1">
    <property type="nucleotide sequence ID" value="NC_014216.1"/>
</dbReference>
<dbReference type="InterPro" id="IPR014729">
    <property type="entry name" value="Rossmann-like_a/b/a_fold"/>
</dbReference>
<reference evidence="14" key="1">
    <citation type="submission" date="2010-02" db="EMBL/GenBank/DDBJ databases">
        <title>Complete sequence of Desulfurivibrio alkaliphilus AHT2.</title>
        <authorList>
            <consortium name="US DOE Joint Genome Institute"/>
            <person name="Pitluck S."/>
            <person name="Chertkov O."/>
            <person name="Detter J.C."/>
            <person name="Han C."/>
            <person name="Tapia R."/>
            <person name="Larimer F."/>
            <person name="Land M."/>
            <person name="Hauser L."/>
            <person name="Kyrpides N."/>
            <person name="Mikhailova N."/>
            <person name="Sorokin D.Y."/>
            <person name="Muyzer G."/>
            <person name="Woyke T."/>
        </authorList>
    </citation>
    <scope>NUCLEOTIDE SEQUENCE [LARGE SCALE GENOMIC DNA]</scope>
    <source>
        <strain evidence="14">DSM 19089 / UNIQEM U267 / AHT2</strain>
    </source>
</reference>
<proteinExistence type="inferred from homology"/>
<dbReference type="GO" id="GO:0016879">
    <property type="term" value="F:ligase activity, forming carbon-nitrogen bonds"/>
    <property type="evidence" value="ECO:0007669"/>
    <property type="project" value="UniProtKB-UniRule"/>
</dbReference>
<keyword evidence="5 11" id="KW-0671">Queuosine biosynthesis</keyword>
<feature type="binding site" evidence="11">
    <location>
        <position position="228"/>
    </location>
    <ligand>
        <name>Zn(2+)</name>
        <dbReference type="ChEBI" id="CHEBI:29105"/>
    </ligand>
</feature>
<dbReference type="EMBL" id="CP001940">
    <property type="protein sequence ID" value="ADH87031.1"/>
    <property type="molecule type" value="Genomic_DNA"/>
</dbReference>
<dbReference type="PANTHER" id="PTHR42914">
    <property type="entry name" value="7-CYANO-7-DEAZAGUANINE SYNTHASE"/>
    <property type="match status" value="1"/>
</dbReference>
<dbReference type="STRING" id="589865.DaAHT2_2366"/>
<evidence type="ECO:0000256" key="4">
    <source>
        <dbReference type="ARBA" id="ARBA00022741"/>
    </source>
</evidence>
<keyword evidence="3 11" id="KW-0479">Metal-binding</keyword>
<dbReference type="InParanoid" id="D6Z744"/>
<dbReference type="CDD" id="cd01995">
    <property type="entry name" value="QueC-like"/>
    <property type="match status" value="1"/>
</dbReference>
<dbReference type="FunCoup" id="D6Z744">
    <property type="interactions" value="157"/>
</dbReference>
<dbReference type="NCBIfam" id="TIGR00364">
    <property type="entry name" value="7-cyano-7-deazaguanine synthase QueC"/>
    <property type="match status" value="1"/>
</dbReference>
<feature type="region of interest" description="Disordered" evidence="12">
    <location>
        <begin position="93"/>
        <end position="114"/>
    </location>
</feature>
<evidence type="ECO:0000256" key="5">
    <source>
        <dbReference type="ARBA" id="ARBA00022785"/>
    </source>
</evidence>
<dbReference type="Pfam" id="PF06508">
    <property type="entry name" value="QueC"/>
    <property type="match status" value="1"/>
</dbReference>
<dbReference type="PIRSF" id="PIRSF006293">
    <property type="entry name" value="ExsB"/>
    <property type="match status" value="1"/>
</dbReference>
<feature type="binding site" evidence="11">
    <location>
        <position position="234"/>
    </location>
    <ligand>
        <name>Zn(2+)</name>
        <dbReference type="ChEBI" id="CHEBI:29105"/>
    </ligand>
</feature>
<comment type="catalytic activity">
    <reaction evidence="10 11">
        <text>7-carboxy-7-carbaguanine + NH4(+) + 2 ATP = 7-cyano-7-carbaguanine + 2 AMP + 2 diphosphate + 2 H(+)</text>
        <dbReference type="Rhea" id="RHEA:27982"/>
        <dbReference type="ChEBI" id="CHEBI:15378"/>
        <dbReference type="ChEBI" id="CHEBI:28938"/>
        <dbReference type="ChEBI" id="CHEBI:30616"/>
        <dbReference type="ChEBI" id="CHEBI:33019"/>
        <dbReference type="ChEBI" id="CHEBI:45075"/>
        <dbReference type="ChEBI" id="CHEBI:61036"/>
        <dbReference type="ChEBI" id="CHEBI:456215"/>
        <dbReference type="EC" id="6.3.4.20"/>
    </reaction>
</comment>
<dbReference type="EC" id="6.3.4.20" evidence="9 11"/>
<evidence type="ECO:0000256" key="3">
    <source>
        <dbReference type="ARBA" id="ARBA00022723"/>
    </source>
</evidence>
<feature type="binding site" evidence="11">
    <location>
        <position position="218"/>
    </location>
    <ligand>
        <name>Zn(2+)</name>
        <dbReference type="ChEBI" id="CHEBI:29105"/>
    </ligand>
</feature>
<evidence type="ECO:0000256" key="10">
    <source>
        <dbReference type="ARBA" id="ARBA00047890"/>
    </source>
</evidence>
<accession>D6Z744</accession>
<dbReference type="GO" id="GO:0008270">
    <property type="term" value="F:zinc ion binding"/>
    <property type="evidence" value="ECO:0007669"/>
    <property type="project" value="UniProtKB-UniRule"/>
</dbReference>
<dbReference type="Proteomes" id="UP000001508">
    <property type="component" value="Chromosome"/>
</dbReference>
<dbReference type="PANTHER" id="PTHR42914:SF1">
    <property type="entry name" value="7-CYANO-7-DEAZAGUANINE SYNTHASE"/>
    <property type="match status" value="1"/>
</dbReference>
<gene>
    <name evidence="11" type="primary">queC</name>
    <name evidence="13" type="ordered locus">DaAHT2_2366</name>
</gene>
<dbReference type="GO" id="GO:0008616">
    <property type="term" value="P:tRNA queuosine(34) biosynthetic process"/>
    <property type="evidence" value="ECO:0007669"/>
    <property type="project" value="UniProtKB-UniRule"/>
</dbReference>
<dbReference type="KEGG" id="dak:DaAHT2_2366"/>
<comment type="similarity">
    <text evidence="8 11">Belongs to the QueC family.</text>
</comment>
<dbReference type="AlphaFoldDB" id="D6Z744"/>
<keyword evidence="14" id="KW-1185">Reference proteome</keyword>
<evidence type="ECO:0000256" key="9">
    <source>
        <dbReference type="ARBA" id="ARBA00039149"/>
    </source>
</evidence>
<dbReference type="InterPro" id="IPR018317">
    <property type="entry name" value="QueC"/>
</dbReference>
<dbReference type="HOGENOM" id="CLU_081854_1_0_7"/>
<organism evidence="13 14">
    <name type="scientific">Desulfurivibrio alkaliphilus (strain DSM 19089 / UNIQEM U267 / AHT2)</name>
    <dbReference type="NCBI Taxonomy" id="589865"/>
    <lineage>
        <taxon>Bacteria</taxon>
        <taxon>Pseudomonadati</taxon>
        <taxon>Thermodesulfobacteriota</taxon>
        <taxon>Desulfobulbia</taxon>
        <taxon>Desulfobulbales</taxon>
        <taxon>Desulfobulbaceae</taxon>
        <taxon>Desulfurivibrio</taxon>
    </lineage>
</organism>
<dbReference type="eggNOG" id="COG0603">
    <property type="taxonomic scope" value="Bacteria"/>
</dbReference>
<dbReference type="SUPFAM" id="SSF52402">
    <property type="entry name" value="Adenine nucleotide alpha hydrolases-like"/>
    <property type="match status" value="1"/>
</dbReference>
<evidence type="ECO:0000256" key="11">
    <source>
        <dbReference type="HAMAP-Rule" id="MF_01633"/>
    </source>
</evidence>
<evidence type="ECO:0000313" key="13">
    <source>
        <dbReference type="EMBL" id="ADH87031.1"/>
    </source>
</evidence>
<dbReference type="GO" id="GO:0005524">
    <property type="term" value="F:ATP binding"/>
    <property type="evidence" value="ECO:0007669"/>
    <property type="project" value="UniProtKB-UniRule"/>
</dbReference>
<evidence type="ECO:0000256" key="1">
    <source>
        <dbReference type="ARBA" id="ARBA00005061"/>
    </source>
</evidence>
<comment type="pathway">
    <text evidence="1 11">Purine metabolism; 7-cyano-7-deazaguanine biosynthesis.</text>
</comment>
<feature type="binding site" evidence="11">
    <location>
        <position position="231"/>
    </location>
    <ligand>
        <name>Zn(2+)</name>
        <dbReference type="ChEBI" id="CHEBI:29105"/>
    </ligand>
</feature>
<protein>
    <recommendedName>
        <fullName evidence="9 11">7-cyano-7-deazaguanine synthase</fullName>
        <ecNumber evidence="9 11">6.3.4.20</ecNumber>
    </recommendedName>
    <alternativeName>
        <fullName evidence="11">7-cyano-7-carbaguanine synthase</fullName>
    </alternativeName>
    <alternativeName>
        <fullName evidence="11">PreQ(0) synthase</fullName>
    </alternativeName>
    <alternativeName>
        <fullName evidence="11">Queuosine biosynthesis protein QueC</fullName>
    </alternativeName>
</protein>
<evidence type="ECO:0000256" key="7">
    <source>
        <dbReference type="ARBA" id="ARBA00022840"/>
    </source>
</evidence>
<sequence>MTDGITNSVLPDAKGQPAVVLLSGGLDSTTVLALAKAAGYRCHCLSFRYGQRHTQELELARANARHWGAARHLILNIELDAIGGSALTGDELEVPKDNLSPLDSPDGAETDAPGMAGEVPVTYVPGRNTIFLAYAASWAEVLGARDIFIGVNAVDFSGYPDCRPDYLEALAAALNLGSQCGREGRPFRLQAPLLHLSKAEIIAKGLALGVDYARTHSCYDPDQQHRACGRCDACILRRRGFAAAGCPDPTTYQPARSE</sequence>
<dbReference type="UniPathway" id="UPA00391"/>
<evidence type="ECO:0000313" key="14">
    <source>
        <dbReference type="Proteomes" id="UP000001508"/>
    </source>
</evidence>
<evidence type="ECO:0000256" key="8">
    <source>
        <dbReference type="ARBA" id="ARBA00037993"/>
    </source>
</evidence>
<comment type="cofactor">
    <cofactor evidence="11">
        <name>Zn(2+)</name>
        <dbReference type="ChEBI" id="CHEBI:29105"/>
    </cofactor>
    <text evidence="11">Binds 1 zinc ion per subunit.</text>
</comment>
<keyword evidence="4 11" id="KW-0547">Nucleotide-binding</keyword>
<comment type="function">
    <text evidence="11">Catalyzes the ATP-dependent conversion of 7-carboxy-7-deazaguanine (CDG) to 7-cyano-7-deazaguanine (preQ(0)).</text>
</comment>
<name>D6Z744_DESAT</name>
<evidence type="ECO:0000256" key="12">
    <source>
        <dbReference type="SAM" id="MobiDB-lite"/>
    </source>
</evidence>
<feature type="binding site" evidence="11">
    <location>
        <begin position="22"/>
        <end position="32"/>
    </location>
    <ligand>
        <name>ATP</name>
        <dbReference type="ChEBI" id="CHEBI:30616"/>
    </ligand>
</feature>
<dbReference type="OrthoDB" id="9789567at2"/>
<dbReference type="HAMAP" id="MF_01633">
    <property type="entry name" value="QueC"/>
    <property type="match status" value="1"/>
</dbReference>
<keyword evidence="7 11" id="KW-0067">ATP-binding</keyword>
<keyword evidence="6 11" id="KW-0862">Zinc</keyword>
<evidence type="ECO:0000256" key="6">
    <source>
        <dbReference type="ARBA" id="ARBA00022833"/>
    </source>
</evidence>